<sequence>MTDATSPDDAARLRQLAVALHDLSRAVRQEQGDQAGGLPRLPPTEFEVMRYVDQHPGTSVGGAAAALGLRQSNVSAAVRGLAGRGLVERVADAADRRVARLHPTARARSRRGTVEDAWAQTLGSALARLDPADAAAVRAAAGPLARLAGQTRAPAAREDDGGAGPAAGAVR</sequence>
<dbReference type="AlphaFoldDB" id="A0A511F743"/>
<keyword evidence="3" id="KW-0804">Transcription</keyword>
<dbReference type="Pfam" id="PF12802">
    <property type="entry name" value="MarR_2"/>
    <property type="match status" value="1"/>
</dbReference>
<gene>
    <name evidence="6" type="ORF">CHO01_02220</name>
    <name evidence="7" type="ORF">HNR08_002836</name>
</gene>
<dbReference type="Proteomes" id="UP000321723">
    <property type="component" value="Unassembled WGS sequence"/>
</dbReference>
<dbReference type="GO" id="GO:0003700">
    <property type="term" value="F:DNA-binding transcription factor activity"/>
    <property type="evidence" value="ECO:0007669"/>
    <property type="project" value="InterPro"/>
</dbReference>
<dbReference type="PANTHER" id="PTHR33164">
    <property type="entry name" value="TRANSCRIPTIONAL REGULATOR, MARR FAMILY"/>
    <property type="match status" value="1"/>
</dbReference>
<protein>
    <submittedName>
        <fullName evidence="7">DNA-binding MarR family transcriptional regulator</fullName>
    </submittedName>
</protein>
<evidence type="ECO:0000256" key="3">
    <source>
        <dbReference type="ARBA" id="ARBA00023163"/>
    </source>
</evidence>
<evidence type="ECO:0000256" key="2">
    <source>
        <dbReference type="ARBA" id="ARBA00023125"/>
    </source>
</evidence>
<reference evidence="6 8" key="1">
    <citation type="submission" date="2019-07" db="EMBL/GenBank/DDBJ databases">
        <title>Whole genome shotgun sequence of Cellulomonas hominis NBRC 16055.</title>
        <authorList>
            <person name="Hosoyama A."/>
            <person name="Uohara A."/>
            <person name="Ohji S."/>
            <person name="Ichikawa N."/>
        </authorList>
    </citation>
    <scope>NUCLEOTIDE SEQUENCE [LARGE SCALE GENOMIC DNA]</scope>
    <source>
        <strain evidence="6 8">NBRC 16055</strain>
    </source>
</reference>
<name>A0A511F743_9CELL</name>
<feature type="region of interest" description="Disordered" evidence="4">
    <location>
        <begin position="146"/>
        <end position="171"/>
    </location>
</feature>
<keyword evidence="2 7" id="KW-0238">DNA-binding</keyword>
<dbReference type="PROSITE" id="PS01117">
    <property type="entry name" value="HTH_MARR_1"/>
    <property type="match status" value="1"/>
</dbReference>
<feature type="domain" description="HTH marR-type" evidence="5">
    <location>
        <begin position="13"/>
        <end position="146"/>
    </location>
</feature>
<evidence type="ECO:0000313" key="6">
    <source>
        <dbReference type="EMBL" id="GEL45106.1"/>
    </source>
</evidence>
<dbReference type="OrthoDB" id="4947868at2"/>
<evidence type="ECO:0000256" key="4">
    <source>
        <dbReference type="SAM" id="MobiDB-lite"/>
    </source>
</evidence>
<dbReference type="InterPro" id="IPR036388">
    <property type="entry name" value="WH-like_DNA-bd_sf"/>
</dbReference>
<dbReference type="SUPFAM" id="SSF46785">
    <property type="entry name" value="Winged helix' DNA-binding domain"/>
    <property type="match status" value="1"/>
</dbReference>
<dbReference type="InterPro" id="IPR000835">
    <property type="entry name" value="HTH_MarR-typ"/>
</dbReference>
<evidence type="ECO:0000313" key="9">
    <source>
        <dbReference type="Proteomes" id="UP000564629"/>
    </source>
</evidence>
<dbReference type="EMBL" id="JACHDN010000001">
    <property type="protein sequence ID" value="MBB5474100.1"/>
    <property type="molecule type" value="Genomic_DNA"/>
</dbReference>
<evidence type="ECO:0000313" key="7">
    <source>
        <dbReference type="EMBL" id="MBB5474100.1"/>
    </source>
</evidence>
<evidence type="ECO:0000259" key="5">
    <source>
        <dbReference type="PROSITE" id="PS50995"/>
    </source>
</evidence>
<dbReference type="PROSITE" id="PS50995">
    <property type="entry name" value="HTH_MARR_2"/>
    <property type="match status" value="1"/>
</dbReference>
<reference evidence="7 9" key="2">
    <citation type="submission" date="2020-08" db="EMBL/GenBank/DDBJ databases">
        <title>Sequencing the genomes of 1000 actinobacteria strains.</title>
        <authorList>
            <person name="Klenk H.-P."/>
        </authorList>
    </citation>
    <scope>NUCLEOTIDE SEQUENCE [LARGE SCALE GENOMIC DNA]</scope>
    <source>
        <strain evidence="7 9">DSM 9581</strain>
    </source>
</reference>
<dbReference type="Gene3D" id="1.10.10.10">
    <property type="entry name" value="Winged helix-like DNA-binding domain superfamily/Winged helix DNA-binding domain"/>
    <property type="match status" value="1"/>
</dbReference>
<dbReference type="InterPro" id="IPR023187">
    <property type="entry name" value="Tscrpt_reg_MarR-type_CS"/>
</dbReference>
<keyword evidence="8" id="KW-1185">Reference proteome</keyword>
<comment type="caution">
    <text evidence="6">The sequence shown here is derived from an EMBL/GenBank/DDBJ whole genome shotgun (WGS) entry which is preliminary data.</text>
</comment>
<keyword evidence="1" id="KW-0805">Transcription regulation</keyword>
<dbReference type="InterPro" id="IPR039422">
    <property type="entry name" value="MarR/SlyA-like"/>
</dbReference>
<evidence type="ECO:0000313" key="8">
    <source>
        <dbReference type="Proteomes" id="UP000321723"/>
    </source>
</evidence>
<proteinExistence type="predicted"/>
<dbReference type="GO" id="GO:0003677">
    <property type="term" value="F:DNA binding"/>
    <property type="evidence" value="ECO:0007669"/>
    <property type="project" value="UniProtKB-KW"/>
</dbReference>
<dbReference type="GO" id="GO:0006950">
    <property type="term" value="P:response to stress"/>
    <property type="evidence" value="ECO:0007669"/>
    <property type="project" value="TreeGrafter"/>
</dbReference>
<dbReference type="Proteomes" id="UP000564629">
    <property type="component" value="Unassembled WGS sequence"/>
</dbReference>
<dbReference type="RefSeq" id="WP_146832224.1">
    <property type="nucleotide sequence ID" value="NZ_BJVQ01000002.1"/>
</dbReference>
<dbReference type="EMBL" id="BJVQ01000002">
    <property type="protein sequence ID" value="GEL45106.1"/>
    <property type="molecule type" value="Genomic_DNA"/>
</dbReference>
<accession>A0A511F743</accession>
<dbReference type="SMART" id="SM00347">
    <property type="entry name" value="HTH_MARR"/>
    <property type="match status" value="1"/>
</dbReference>
<organism evidence="6 8">
    <name type="scientific">Cellulomonas hominis</name>
    <dbReference type="NCBI Taxonomy" id="156981"/>
    <lineage>
        <taxon>Bacteria</taxon>
        <taxon>Bacillati</taxon>
        <taxon>Actinomycetota</taxon>
        <taxon>Actinomycetes</taxon>
        <taxon>Micrococcales</taxon>
        <taxon>Cellulomonadaceae</taxon>
        <taxon>Cellulomonas</taxon>
    </lineage>
</organism>
<dbReference type="InterPro" id="IPR036390">
    <property type="entry name" value="WH_DNA-bd_sf"/>
</dbReference>
<evidence type="ECO:0000256" key="1">
    <source>
        <dbReference type="ARBA" id="ARBA00023015"/>
    </source>
</evidence>
<dbReference type="PANTHER" id="PTHR33164:SF103">
    <property type="entry name" value="REGULATORY PROTEIN MARR"/>
    <property type="match status" value="1"/>
</dbReference>